<dbReference type="Pfam" id="PF00082">
    <property type="entry name" value="Peptidase_S8"/>
    <property type="match status" value="1"/>
</dbReference>
<dbReference type="AlphaFoldDB" id="A0A1I5UG17"/>
<dbReference type="GO" id="GO:0004252">
    <property type="term" value="F:serine-type endopeptidase activity"/>
    <property type="evidence" value="ECO:0007669"/>
    <property type="project" value="UniProtKB-UniRule"/>
</dbReference>
<evidence type="ECO:0000256" key="7">
    <source>
        <dbReference type="RuleBase" id="RU003355"/>
    </source>
</evidence>
<proteinExistence type="inferred from homology"/>
<dbReference type="InterPro" id="IPR023827">
    <property type="entry name" value="Peptidase_S8_Asp-AS"/>
</dbReference>
<evidence type="ECO:0000256" key="2">
    <source>
        <dbReference type="ARBA" id="ARBA00022670"/>
    </source>
</evidence>
<dbReference type="Proteomes" id="UP000198577">
    <property type="component" value="Unassembled WGS sequence"/>
</dbReference>
<dbReference type="STRING" id="937334.SAMN05444406_10716"/>
<dbReference type="Gene3D" id="3.40.50.200">
    <property type="entry name" value="Peptidase S8/S53 domain"/>
    <property type="match status" value="1"/>
</dbReference>
<evidence type="ECO:0000256" key="5">
    <source>
        <dbReference type="PIRSR" id="PIRSR615500-1"/>
    </source>
</evidence>
<reference evidence="9 10" key="1">
    <citation type="submission" date="2016-10" db="EMBL/GenBank/DDBJ databases">
        <authorList>
            <person name="de Groot N.N."/>
        </authorList>
    </citation>
    <scope>NUCLEOTIDE SEQUENCE [LARGE SCALE GENOMIC DNA]</scope>
    <source>
        <strain evidence="9 10">DSM 20678</strain>
    </source>
</reference>
<dbReference type="InterPro" id="IPR037045">
    <property type="entry name" value="S8pro/Inhibitor_I9_sf"/>
</dbReference>
<feature type="active site" description="Charge relay system" evidence="5 6">
    <location>
        <position position="169"/>
    </location>
</feature>
<keyword evidence="3 6" id="KW-0378">Hydrolase</keyword>
<keyword evidence="2 6" id="KW-0645">Protease</keyword>
<dbReference type="SMR" id="A0A1I5UG17"/>
<dbReference type="PRINTS" id="PR00723">
    <property type="entry name" value="SUBTILISIN"/>
</dbReference>
<gene>
    <name evidence="9" type="ORF">SAMN05444406_10716</name>
</gene>
<dbReference type="SUPFAM" id="SSF52743">
    <property type="entry name" value="Subtilisin-like"/>
    <property type="match status" value="1"/>
</dbReference>
<dbReference type="PROSITE" id="PS00136">
    <property type="entry name" value="SUBTILASE_ASP"/>
    <property type="match status" value="1"/>
</dbReference>
<dbReference type="PANTHER" id="PTHR43806">
    <property type="entry name" value="PEPTIDASE S8"/>
    <property type="match status" value="1"/>
</dbReference>
<evidence type="ECO:0000256" key="6">
    <source>
        <dbReference type="PROSITE-ProRule" id="PRU01240"/>
    </source>
</evidence>
<dbReference type="InterPro" id="IPR050131">
    <property type="entry name" value="Peptidase_S8_subtilisin-like"/>
</dbReference>
<feature type="domain" description="Peptidase S8/S53" evidence="8">
    <location>
        <begin position="125"/>
        <end position="394"/>
    </location>
</feature>
<dbReference type="PROSITE" id="PS00137">
    <property type="entry name" value="SUBTILASE_HIS"/>
    <property type="match status" value="1"/>
</dbReference>
<dbReference type="Gene3D" id="3.30.70.80">
    <property type="entry name" value="Peptidase S8 propeptide/proteinase inhibitor I9"/>
    <property type="match status" value="1"/>
</dbReference>
<evidence type="ECO:0000259" key="8">
    <source>
        <dbReference type="Pfam" id="PF00082"/>
    </source>
</evidence>
<keyword evidence="10" id="KW-1185">Reference proteome</keyword>
<evidence type="ECO:0000256" key="1">
    <source>
        <dbReference type="ARBA" id="ARBA00011073"/>
    </source>
</evidence>
<feature type="active site" description="Charge relay system" evidence="5 6">
    <location>
        <position position="134"/>
    </location>
</feature>
<feature type="active site" description="Charge relay system" evidence="5 6">
    <location>
        <position position="360"/>
    </location>
</feature>
<dbReference type="InterPro" id="IPR015500">
    <property type="entry name" value="Peptidase_S8_subtilisin-rel"/>
</dbReference>
<sequence length="416" mass="44858">MNILFGMLLFPFLDRVTRAEEKIDRRLIKKVQTLNSDSRLSAIIFSKEEQASVCKECLQKMGVTIVYEFPLINAYAVEIPRSMLERIVEIESIRYISDDVDINSLLNIATQEVGARDVNLKGYTGKGIGIAILDTGVYPHPDLIRPKNRIIAFKDFVNDKKDPYDDNGHGTFVAGVAAGNGYSSGGKYAGVAPEANVIAVKVMNRDGEGSASKIVAGMQWVADHWKEYNIRVVCLSLGSKPSGAIRNDPLVVAVNQLWKQGIFVTAAAGNSGPKKGTITTPGISPSIVTVGAVDDKRTVDISDDVVAEFSSRGPAHGNIPKPDVVAPGVNVVSLNTDRDYTGGPKLYSLEKAYTTMSGTSVAAPIVAGIAALIFEAHPEYTPDEVKALIMKYARSIDKNIYAQGRGLVDVKSILGQ</sequence>
<dbReference type="InterPro" id="IPR023828">
    <property type="entry name" value="Peptidase_S8_Ser-AS"/>
</dbReference>
<dbReference type="EMBL" id="FOXR01000007">
    <property type="protein sequence ID" value="SFP94224.1"/>
    <property type="molecule type" value="Genomic_DNA"/>
</dbReference>
<evidence type="ECO:0000313" key="9">
    <source>
        <dbReference type="EMBL" id="SFP94224.1"/>
    </source>
</evidence>
<dbReference type="InterPro" id="IPR022398">
    <property type="entry name" value="Peptidase_S8_His-AS"/>
</dbReference>
<evidence type="ECO:0000256" key="4">
    <source>
        <dbReference type="ARBA" id="ARBA00022825"/>
    </source>
</evidence>
<comment type="similarity">
    <text evidence="1 6 7">Belongs to the peptidase S8 family.</text>
</comment>
<dbReference type="PANTHER" id="PTHR43806:SF65">
    <property type="entry name" value="SERINE PROTEASE APRX"/>
    <property type="match status" value="1"/>
</dbReference>
<evidence type="ECO:0000256" key="3">
    <source>
        <dbReference type="ARBA" id="ARBA00022801"/>
    </source>
</evidence>
<evidence type="ECO:0000313" key="10">
    <source>
        <dbReference type="Proteomes" id="UP000198577"/>
    </source>
</evidence>
<dbReference type="InterPro" id="IPR036852">
    <property type="entry name" value="Peptidase_S8/S53_dom_sf"/>
</dbReference>
<keyword evidence="4 6" id="KW-0720">Serine protease</keyword>
<organism evidence="9 10">
    <name type="scientific">Caldicoprobacter faecalis</name>
    <dbReference type="NCBI Taxonomy" id="937334"/>
    <lineage>
        <taxon>Bacteria</taxon>
        <taxon>Bacillati</taxon>
        <taxon>Bacillota</taxon>
        <taxon>Clostridia</taxon>
        <taxon>Caldicoprobacterales</taxon>
        <taxon>Caldicoprobacteraceae</taxon>
        <taxon>Caldicoprobacter</taxon>
    </lineage>
</organism>
<name>A0A1I5UG17_9FIRM</name>
<dbReference type="GO" id="GO:0006508">
    <property type="term" value="P:proteolysis"/>
    <property type="evidence" value="ECO:0007669"/>
    <property type="project" value="UniProtKB-KW"/>
</dbReference>
<accession>A0A1I5UG17</accession>
<dbReference type="PROSITE" id="PS00138">
    <property type="entry name" value="SUBTILASE_SER"/>
    <property type="match status" value="1"/>
</dbReference>
<protein>
    <submittedName>
        <fullName evidence="9">Serine protease AprX</fullName>
    </submittedName>
</protein>
<dbReference type="RefSeq" id="WP_207648965.1">
    <property type="nucleotide sequence ID" value="NZ_FOXR01000007.1"/>
</dbReference>
<dbReference type="InterPro" id="IPR000209">
    <property type="entry name" value="Peptidase_S8/S53_dom"/>
</dbReference>
<dbReference type="PROSITE" id="PS51892">
    <property type="entry name" value="SUBTILASE"/>
    <property type="match status" value="1"/>
</dbReference>
<dbReference type="CDD" id="cd07487">
    <property type="entry name" value="Peptidases_S8_1"/>
    <property type="match status" value="1"/>
</dbReference>